<feature type="compositionally biased region" description="Gly residues" evidence="1">
    <location>
        <begin position="7"/>
        <end position="16"/>
    </location>
</feature>
<name>A0AAD7WI80_9TELE</name>
<reference evidence="2" key="1">
    <citation type="journal article" date="2023" name="Science">
        <title>Genome structures resolve the early diversification of teleost fishes.</title>
        <authorList>
            <person name="Parey E."/>
            <person name="Louis A."/>
            <person name="Montfort J."/>
            <person name="Bouchez O."/>
            <person name="Roques C."/>
            <person name="Iampietro C."/>
            <person name="Lluch J."/>
            <person name="Castinel A."/>
            <person name="Donnadieu C."/>
            <person name="Desvignes T."/>
            <person name="Floi Bucao C."/>
            <person name="Jouanno E."/>
            <person name="Wen M."/>
            <person name="Mejri S."/>
            <person name="Dirks R."/>
            <person name="Jansen H."/>
            <person name="Henkel C."/>
            <person name="Chen W.J."/>
            <person name="Zahm M."/>
            <person name="Cabau C."/>
            <person name="Klopp C."/>
            <person name="Thompson A.W."/>
            <person name="Robinson-Rechavi M."/>
            <person name="Braasch I."/>
            <person name="Lecointre G."/>
            <person name="Bobe J."/>
            <person name="Postlethwait J.H."/>
            <person name="Berthelot C."/>
            <person name="Roest Crollius H."/>
            <person name="Guiguen Y."/>
        </authorList>
    </citation>
    <scope>NUCLEOTIDE SEQUENCE</scope>
    <source>
        <strain evidence="2">NC1722</strain>
    </source>
</reference>
<protein>
    <submittedName>
        <fullName evidence="2">Uncharacterized protein</fullName>
    </submittedName>
</protein>
<evidence type="ECO:0000256" key="1">
    <source>
        <dbReference type="SAM" id="MobiDB-lite"/>
    </source>
</evidence>
<dbReference type="EMBL" id="JAINUG010000096">
    <property type="protein sequence ID" value="KAJ8397605.1"/>
    <property type="molecule type" value="Genomic_DNA"/>
</dbReference>
<evidence type="ECO:0000313" key="3">
    <source>
        <dbReference type="Proteomes" id="UP001221898"/>
    </source>
</evidence>
<proteinExistence type="predicted"/>
<keyword evidence="3" id="KW-1185">Reference proteome</keyword>
<evidence type="ECO:0000313" key="2">
    <source>
        <dbReference type="EMBL" id="KAJ8397605.1"/>
    </source>
</evidence>
<feature type="region of interest" description="Disordered" evidence="1">
    <location>
        <begin position="39"/>
        <end position="101"/>
    </location>
</feature>
<dbReference type="Proteomes" id="UP001221898">
    <property type="component" value="Unassembled WGS sequence"/>
</dbReference>
<comment type="caution">
    <text evidence="2">The sequence shown here is derived from an EMBL/GenBank/DDBJ whole genome shotgun (WGS) entry which is preliminary data.</text>
</comment>
<gene>
    <name evidence="2" type="ORF">AAFF_G00436040</name>
</gene>
<feature type="region of interest" description="Disordered" evidence="1">
    <location>
        <begin position="1"/>
        <end position="24"/>
    </location>
</feature>
<accession>A0AAD7WI80</accession>
<sequence length="101" mass="10570">MWSVGRHGVGQGGQDGGETEKGERLVPANCLYSVRAERGAFPPLSDPPPRVPNSQKLIQLPPTDGLSANCSTQAAAPAAGSPSHRFLTGLPRPAQQSPKPY</sequence>
<dbReference type="AlphaFoldDB" id="A0AAD7WI80"/>
<organism evidence="2 3">
    <name type="scientific">Aldrovandia affinis</name>
    <dbReference type="NCBI Taxonomy" id="143900"/>
    <lineage>
        <taxon>Eukaryota</taxon>
        <taxon>Metazoa</taxon>
        <taxon>Chordata</taxon>
        <taxon>Craniata</taxon>
        <taxon>Vertebrata</taxon>
        <taxon>Euteleostomi</taxon>
        <taxon>Actinopterygii</taxon>
        <taxon>Neopterygii</taxon>
        <taxon>Teleostei</taxon>
        <taxon>Notacanthiformes</taxon>
        <taxon>Halosauridae</taxon>
        <taxon>Aldrovandia</taxon>
    </lineage>
</organism>